<dbReference type="InterPro" id="IPR001054">
    <property type="entry name" value="A/G_cyclase"/>
</dbReference>
<keyword evidence="1" id="KW-0472">Membrane</keyword>
<reference evidence="3 4" key="1">
    <citation type="submission" date="2020-08" db="EMBL/GenBank/DDBJ databases">
        <title>Genomic Encyclopedia of Type Strains, Phase IV (KMG-IV): sequencing the most valuable type-strain genomes for metagenomic binning, comparative biology and taxonomic classification.</title>
        <authorList>
            <person name="Goeker M."/>
        </authorList>
    </citation>
    <scope>NUCLEOTIDE SEQUENCE [LARGE SCALE GENOMIC DNA]</scope>
    <source>
        <strain evidence="3 4">DSM 102850</strain>
    </source>
</reference>
<dbReference type="Pfam" id="PF00211">
    <property type="entry name" value="Guanylate_cyc"/>
    <property type="match status" value="1"/>
</dbReference>
<feature type="transmembrane region" description="Helical" evidence="1">
    <location>
        <begin position="371"/>
        <end position="391"/>
    </location>
</feature>
<dbReference type="PROSITE" id="PS50125">
    <property type="entry name" value="GUANYLATE_CYCLASE_2"/>
    <property type="match status" value="1"/>
</dbReference>
<gene>
    <name evidence="3" type="ORF">GGQ59_000268</name>
</gene>
<dbReference type="CDD" id="cd07302">
    <property type="entry name" value="CHD"/>
    <property type="match status" value="1"/>
</dbReference>
<keyword evidence="1" id="KW-1133">Transmembrane helix</keyword>
<keyword evidence="3" id="KW-0456">Lyase</keyword>
<keyword evidence="4" id="KW-1185">Reference proteome</keyword>
<evidence type="ECO:0000313" key="4">
    <source>
        <dbReference type="Proteomes" id="UP000563524"/>
    </source>
</evidence>
<dbReference type="SMART" id="SM01080">
    <property type="entry name" value="CHASE2"/>
    <property type="match status" value="1"/>
</dbReference>
<accession>A0A840I0Q1</accession>
<comment type="caution">
    <text evidence="3">The sequence shown here is derived from an EMBL/GenBank/DDBJ whole genome shotgun (WGS) entry which is preliminary data.</text>
</comment>
<evidence type="ECO:0000259" key="2">
    <source>
        <dbReference type="PROSITE" id="PS50125"/>
    </source>
</evidence>
<feature type="domain" description="Guanylate cyclase" evidence="2">
    <location>
        <begin position="483"/>
        <end position="627"/>
    </location>
</feature>
<dbReference type="Proteomes" id="UP000563524">
    <property type="component" value="Unassembled WGS sequence"/>
</dbReference>
<feature type="transmembrane region" description="Helical" evidence="1">
    <location>
        <begin position="425"/>
        <end position="445"/>
    </location>
</feature>
<dbReference type="RefSeq" id="WP_183815130.1">
    <property type="nucleotide sequence ID" value="NZ_JACHOB010000001.1"/>
</dbReference>
<dbReference type="Pfam" id="PF05226">
    <property type="entry name" value="CHASE2"/>
    <property type="match status" value="1"/>
</dbReference>
<name>A0A840I0Q1_9PROT</name>
<dbReference type="EC" id="4.6.1.1" evidence="3"/>
<evidence type="ECO:0000256" key="1">
    <source>
        <dbReference type="SAM" id="Phobius"/>
    </source>
</evidence>
<proteinExistence type="predicted"/>
<dbReference type="GO" id="GO:0035556">
    <property type="term" value="P:intracellular signal transduction"/>
    <property type="evidence" value="ECO:0007669"/>
    <property type="project" value="InterPro"/>
</dbReference>
<dbReference type="GO" id="GO:0004016">
    <property type="term" value="F:adenylate cyclase activity"/>
    <property type="evidence" value="ECO:0007669"/>
    <property type="project" value="UniProtKB-EC"/>
</dbReference>
<keyword evidence="1" id="KW-0812">Transmembrane</keyword>
<dbReference type="EMBL" id="JACHOB010000001">
    <property type="protein sequence ID" value="MBB4657768.1"/>
    <property type="molecule type" value="Genomic_DNA"/>
</dbReference>
<dbReference type="Gene3D" id="3.30.70.1230">
    <property type="entry name" value="Nucleotide cyclase"/>
    <property type="match status" value="1"/>
</dbReference>
<sequence length="750" mass="78648">MIEQRLQQKLRLLLVLPAVVVFAIAALAVTTARLPGVQPREGIFDVFARLAPRPASDTSSVALIDIDGESTSRLGPWPWPRSALARLVTAAEEAEAAAVVVTVPTEGPDPLSPEVLGRYWLTDARAGGEAARLIGRLPSTDTALAASASGVPTALGVAAEARPTRQAPSWQRSDVAAADWLRLAGDPAETVVALPAVQARGEVAPALRNAATPAVIGLPEDRDGRIRRTPLVWSLAGAPVPSAGFAPLVLIDPVDAAAARGRFRVGGPPLRALSTEGGVVPLDGRGEFRIWLPADLDLPSVPAWRVLEGGAQWRQSLRGRAVFIGQSVTPDALVSTPRGPLTAAALHAQLAEQLRTGAVLRRPAWSGAAEGFLALLLGALAVGAAIFLSPFVAGTLTFVLSAAVAAGAFFVFQGSGLLLDPLPPIFAMAGGQLAVFAMVVGNMLVRDDAVRGAFHGALPPATMERLQARGGAGLLRGTRREVTVLACALRLPDAVVRRFEGRPDDFVGFMASANDALRRTILSHQGTVDHAENGQLLAYWNVPETSAQHVEQACACALKMIDDVSTLSENVTTAALAGEASVDPGFAELAIEVGIASGPCFAGPVGIGARNRYAVLGEAVTLATRLRSRSGLYGPAIITDDVVFDTLRHHYAFLDLDVVKLSEKSGARSVHGLVGNPFLKASKSFRQLADAQRELLLSWKAGDLSGSLLQLQRLRALPGVPEAYVALFEERIAIARAAGDAWEPADILLV</sequence>
<dbReference type="InterPro" id="IPR007890">
    <property type="entry name" value="CHASE2"/>
</dbReference>
<protein>
    <submittedName>
        <fullName evidence="3">Adenylate cyclase</fullName>
        <ecNumber evidence="3">4.6.1.1</ecNumber>
    </submittedName>
</protein>
<feature type="transmembrane region" description="Helical" evidence="1">
    <location>
        <begin position="398"/>
        <end position="419"/>
    </location>
</feature>
<dbReference type="AlphaFoldDB" id="A0A840I0Q1"/>
<dbReference type="SUPFAM" id="SSF55073">
    <property type="entry name" value="Nucleotide cyclase"/>
    <property type="match status" value="1"/>
</dbReference>
<dbReference type="InterPro" id="IPR029787">
    <property type="entry name" value="Nucleotide_cyclase"/>
</dbReference>
<dbReference type="GO" id="GO:0009190">
    <property type="term" value="P:cyclic nucleotide biosynthetic process"/>
    <property type="evidence" value="ECO:0007669"/>
    <property type="project" value="InterPro"/>
</dbReference>
<organism evidence="3 4">
    <name type="scientific">Parvularcula dongshanensis</name>
    <dbReference type="NCBI Taxonomy" id="1173995"/>
    <lineage>
        <taxon>Bacteria</taxon>
        <taxon>Pseudomonadati</taxon>
        <taxon>Pseudomonadota</taxon>
        <taxon>Alphaproteobacteria</taxon>
        <taxon>Parvularculales</taxon>
        <taxon>Parvularculaceae</taxon>
        <taxon>Parvularcula</taxon>
    </lineage>
</organism>
<feature type="transmembrane region" description="Helical" evidence="1">
    <location>
        <begin position="12"/>
        <end position="32"/>
    </location>
</feature>
<evidence type="ECO:0000313" key="3">
    <source>
        <dbReference type="EMBL" id="MBB4657768.1"/>
    </source>
</evidence>